<evidence type="ECO:0000256" key="9">
    <source>
        <dbReference type="ARBA" id="ARBA00022898"/>
    </source>
</evidence>
<reference evidence="16 17" key="1">
    <citation type="submission" date="2021-01" db="EMBL/GenBank/DDBJ databases">
        <title>Chryseolinea sp. Jin1 Genome sequencing and assembly.</title>
        <authorList>
            <person name="Kim I."/>
        </authorList>
    </citation>
    <scope>NUCLEOTIDE SEQUENCE [LARGE SCALE GENOMIC DNA]</scope>
    <source>
        <strain evidence="16 17">Jin1</strain>
    </source>
</reference>
<keyword evidence="8" id="KW-0808">Transferase</keyword>
<sequence length="360" mass="40226">MNPTVNFTPGPSQLYFTVEDHVRTAFREGVPSLSHRTKKFESYYQSTVEGLRALLNIPAGYHLYFTGSATEIWERVVENLVEEKSFHLVNGSFSKRFFEVSQQLQRKADKLEVANGQGFDASFRATEGTELIALTHNETSTGVMLPLEFFKTVRANHPDALLAVDAVSSLPFPDFDFNLLDSVFFSVQKGFGLPAGLGVWLVNDKCVAKAEQLLAKGKSIGSYHTIPSLHTHALKNQTPETPNVLAIYLLSKVVEDMNRKGIQAIRKETEYKAALLYNTLNQHSVLNPFVKDKAFQSKTVVVADTGEHTERITKLLLEKGMQPGDGYGPSKKTQLRFANFPTHAKEHFEALVDTLEAYKP</sequence>
<dbReference type="InterPro" id="IPR022278">
    <property type="entry name" value="Pser_aminoTfrase"/>
</dbReference>
<comment type="pathway">
    <text evidence="2">Amino-acid biosynthesis; L-serine biosynthesis; L-serine from 3-phospho-D-glycerate: step 2/3.</text>
</comment>
<dbReference type="InterPro" id="IPR015424">
    <property type="entry name" value="PyrdxlP-dep_Trfase"/>
</dbReference>
<dbReference type="EC" id="2.6.1.52" evidence="4"/>
<evidence type="ECO:0000256" key="2">
    <source>
        <dbReference type="ARBA" id="ARBA00005099"/>
    </source>
</evidence>
<keyword evidence="17" id="KW-1185">Reference proteome</keyword>
<evidence type="ECO:0000256" key="12">
    <source>
        <dbReference type="ARBA" id="ARBA00031421"/>
    </source>
</evidence>
<evidence type="ECO:0000256" key="8">
    <source>
        <dbReference type="ARBA" id="ARBA00022679"/>
    </source>
</evidence>
<dbReference type="InterPro" id="IPR015422">
    <property type="entry name" value="PyrdxlP-dep_Trfase_small"/>
</dbReference>
<dbReference type="Gene3D" id="3.40.640.10">
    <property type="entry name" value="Type I PLP-dependent aspartate aminotransferase-like (Major domain)"/>
    <property type="match status" value="1"/>
</dbReference>
<comment type="similarity">
    <text evidence="3">Belongs to the class-V pyridoxal-phosphate-dependent aminotransferase family. SerC subfamily.</text>
</comment>
<dbReference type="PANTHER" id="PTHR21152">
    <property type="entry name" value="AMINOTRANSFERASE CLASS V"/>
    <property type="match status" value="1"/>
</dbReference>
<feature type="domain" description="Aminotransferase class V" evidence="15">
    <location>
        <begin position="7"/>
        <end position="320"/>
    </location>
</feature>
<evidence type="ECO:0000256" key="3">
    <source>
        <dbReference type="ARBA" id="ARBA00006904"/>
    </source>
</evidence>
<dbReference type="PIRSF" id="PIRSF000525">
    <property type="entry name" value="SerC"/>
    <property type="match status" value="1"/>
</dbReference>
<keyword evidence="9" id="KW-0663">Pyridoxal phosphate</keyword>
<accession>A0ABS1KY86</accession>
<dbReference type="GO" id="GO:0008483">
    <property type="term" value="F:transaminase activity"/>
    <property type="evidence" value="ECO:0007669"/>
    <property type="project" value="UniProtKB-KW"/>
</dbReference>
<dbReference type="Proteomes" id="UP000613030">
    <property type="component" value="Unassembled WGS sequence"/>
</dbReference>
<evidence type="ECO:0000259" key="15">
    <source>
        <dbReference type="Pfam" id="PF00266"/>
    </source>
</evidence>
<evidence type="ECO:0000256" key="11">
    <source>
        <dbReference type="ARBA" id="ARBA00023299"/>
    </source>
</evidence>
<comment type="catalytic activity">
    <reaction evidence="13">
        <text>4-(phosphooxy)-L-threonine + 2-oxoglutarate = (R)-3-hydroxy-2-oxo-4-phosphooxybutanoate + L-glutamate</text>
        <dbReference type="Rhea" id="RHEA:16573"/>
        <dbReference type="ChEBI" id="CHEBI:16810"/>
        <dbReference type="ChEBI" id="CHEBI:29985"/>
        <dbReference type="ChEBI" id="CHEBI:58452"/>
        <dbReference type="ChEBI" id="CHEBI:58538"/>
        <dbReference type="EC" id="2.6.1.52"/>
    </reaction>
</comment>
<dbReference type="Gene3D" id="3.90.1150.10">
    <property type="entry name" value="Aspartate Aminotransferase, domain 1"/>
    <property type="match status" value="1"/>
</dbReference>
<evidence type="ECO:0000256" key="14">
    <source>
        <dbReference type="ARBA" id="ARBA00049007"/>
    </source>
</evidence>
<dbReference type="InterPro" id="IPR000192">
    <property type="entry name" value="Aminotrans_V_dom"/>
</dbReference>
<name>A0ABS1KY86_9BACT</name>
<evidence type="ECO:0000256" key="13">
    <source>
        <dbReference type="ARBA" id="ARBA00047630"/>
    </source>
</evidence>
<keyword evidence="10" id="KW-0664">Pyridoxine biosynthesis</keyword>
<evidence type="ECO:0000313" key="16">
    <source>
        <dbReference type="EMBL" id="MBL0744405.1"/>
    </source>
</evidence>
<dbReference type="InterPro" id="IPR015421">
    <property type="entry name" value="PyrdxlP-dep_Trfase_major"/>
</dbReference>
<dbReference type="SUPFAM" id="SSF53383">
    <property type="entry name" value="PLP-dependent transferases"/>
    <property type="match status" value="1"/>
</dbReference>
<comment type="catalytic activity">
    <reaction evidence="14">
        <text>O-phospho-L-serine + 2-oxoglutarate = 3-phosphooxypyruvate + L-glutamate</text>
        <dbReference type="Rhea" id="RHEA:14329"/>
        <dbReference type="ChEBI" id="CHEBI:16810"/>
        <dbReference type="ChEBI" id="CHEBI:18110"/>
        <dbReference type="ChEBI" id="CHEBI:29985"/>
        <dbReference type="ChEBI" id="CHEBI:57524"/>
        <dbReference type="EC" id="2.6.1.52"/>
    </reaction>
</comment>
<proteinExistence type="inferred from homology"/>
<dbReference type="PANTHER" id="PTHR21152:SF40">
    <property type="entry name" value="ALANINE--GLYOXYLATE AMINOTRANSFERASE"/>
    <property type="match status" value="1"/>
</dbReference>
<evidence type="ECO:0000256" key="1">
    <source>
        <dbReference type="ARBA" id="ARBA00001933"/>
    </source>
</evidence>
<evidence type="ECO:0000256" key="4">
    <source>
        <dbReference type="ARBA" id="ARBA00013030"/>
    </source>
</evidence>
<keyword evidence="7" id="KW-0028">Amino-acid biosynthesis</keyword>
<organism evidence="16 17">
    <name type="scientific">Chryseolinea lacunae</name>
    <dbReference type="NCBI Taxonomy" id="2801331"/>
    <lineage>
        <taxon>Bacteria</taxon>
        <taxon>Pseudomonadati</taxon>
        <taxon>Bacteroidota</taxon>
        <taxon>Cytophagia</taxon>
        <taxon>Cytophagales</taxon>
        <taxon>Fulvivirgaceae</taxon>
        <taxon>Chryseolinea</taxon>
    </lineage>
</organism>
<evidence type="ECO:0000256" key="6">
    <source>
        <dbReference type="ARBA" id="ARBA00022576"/>
    </source>
</evidence>
<protein>
    <recommendedName>
        <fullName evidence="4">phosphoserine transaminase</fullName>
        <ecNumber evidence="4">2.6.1.52</ecNumber>
    </recommendedName>
    <alternativeName>
        <fullName evidence="12">Phosphohydroxythreonine aminotransferase</fullName>
    </alternativeName>
</protein>
<keyword evidence="11" id="KW-0718">Serine biosynthesis</keyword>
<evidence type="ECO:0000256" key="5">
    <source>
        <dbReference type="ARBA" id="ARBA00022490"/>
    </source>
</evidence>
<gene>
    <name evidence="16" type="ORF">JI741_24445</name>
</gene>
<dbReference type="EMBL" id="JAERRB010000010">
    <property type="protein sequence ID" value="MBL0744405.1"/>
    <property type="molecule type" value="Genomic_DNA"/>
</dbReference>
<evidence type="ECO:0000313" key="17">
    <source>
        <dbReference type="Proteomes" id="UP000613030"/>
    </source>
</evidence>
<evidence type="ECO:0000256" key="10">
    <source>
        <dbReference type="ARBA" id="ARBA00023096"/>
    </source>
</evidence>
<comment type="caution">
    <text evidence="16">The sequence shown here is derived from an EMBL/GenBank/DDBJ whole genome shotgun (WGS) entry which is preliminary data.</text>
</comment>
<keyword evidence="5" id="KW-0963">Cytoplasm</keyword>
<keyword evidence="6 16" id="KW-0032">Aminotransferase</keyword>
<dbReference type="Pfam" id="PF00266">
    <property type="entry name" value="Aminotran_5"/>
    <property type="match status" value="1"/>
</dbReference>
<comment type="cofactor">
    <cofactor evidence="1">
        <name>pyridoxal 5'-phosphate</name>
        <dbReference type="ChEBI" id="CHEBI:597326"/>
    </cofactor>
</comment>
<dbReference type="RefSeq" id="WP_202014057.1">
    <property type="nucleotide sequence ID" value="NZ_JAERRB010000010.1"/>
</dbReference>
<evidence type="ECO:0000256" key="7">
    <source>
        <dbReference type="ARBA" id="ARBA00022605"/>
    </source>
</evidence>